<keyword evidence="2 4" id="KW-0479">Metal-binding</keyword>
<keyword evidence="1 4" id="KW-0349">Heme</keyword>
<dbReference type="AlphaFoldDB" id="A0A1H5WMC4"/>
<feature type="chain" id="PRO_5009288448" evidence="5">
    <location>
        <begin position="20"/>
        <end position="242"/>
    </location>
</feature>
<evidence type="ECO:0000259" key="6">
    <source>
        <dbReference type="PROSITE" id="PS51007"/>
    </source>
</evidence>
<dbReference type="OrthoDB" id="7365807at2"/>
<evidence type="ECO:0000256" key="1">
    <source>
        <dbReference type="ARBA" id="ARBA00022617"/>
    </source>
</evidence>
<dbReference type="Gene3D" id="1.10.760.10">
    <property type="entry name" value="Cytochrome c-like domain"/>
    <property type="match status" value="1"/>
</dbReference>
<proteinExistence type="predicted"/>
<dbReference type="GO" id="GO:0020037">
    <property type="term" value="F:heme binding"/>
    <property type="evidence" value="ECO:0007669"/>
    <property type="project" value="InterPro"/>
</dbReference>
<keyword evidence="3 4" id="KW-0408">Iron</keyword>
<feature type="signal peptide" evidence="5">
    <location>
        <begin position="1"/>
        <end position="19"/>
    </location>
</feature>
<evidence type="ECO:0000256" key="5">
    <source>
        <dbReference type="SAM" id="SignalP"/>
    </source>
</evidence>
<dbReference type="Pfam" id="PF00034">
    <property type="entry name" value="Cytochrom_C"/>
    <property type="match status" value="1"/>
</dbReference>
<dbReference type="Proteomes" id="UP000236742">
    <property type="component" value="Unassembled WGS sequence"/>
</dbReference>
<reference evidence="7 8" key="1">
    <citation type="submission" date="2016-10" db="EMBL/GenBank/DDBJ databases">
        <authorList>
            <person name="de Groot N.N."/>
        </authorList>
    </citation>
    <scope>NUCLEOTIDE SEQUENCE [LARGE SCALE GENOMIC DNA]</scope>
    <source>
        <strain evidence="7 8">DSM 23413</strain>
    </source>
</reference>
<feature type="domain" description="Cytochrome c" evidence="6">
    <location>
        <begin position="133"/>
        <end position="231"/>
    </location>
</feature>
<dbReference type="InterPro" id="IPR009056">
    <property type="entry name" value="Cyt_c-like_dom"/>
</dbReference>
<evidence type="ECO:0000256" key="4">
    <source>
        <dbReference type="PROSITE-ProRule" id="PRU00433"/>
    </source>
</evidence>
<accession>A0A1H5WMC4</accession>
<organism evidence="7 8">
    <name type="scientific">Jhaorihella thermophila</name>
    <dbReference type="NCBI Taxonomy" id="488547"/>
    <lineage>
        <taxon>Bacteria</taxon>
        <taxon>Pseudomonadati</taxon>
        <taxon>Pseudomonadota</taxon>
        <taxon>Alphaproteobacteria</taxon>
        <taxon>Rhodobacterales</taxon>
        <taxon>Paracoccaceae</taxon>
        <taxon>Jhaorihella</taxon>
    </lineage>
</organism>
<dbReference type="GO" id="GO:0046872">
    <property type="term" value="F:metal ion binding"/>
    <property type="evidence" value="ECO:0007669"/>
    <property type="project" value="UniProtKB-KW"/>
</dbReference>
<dbReference type="EMBL" id="FNVD01000008">
    <property type="protein sequence ID" value="SEG00632.1"/>
    <property type="molecule type" value="Genomic_DNA"/>
</dbReference>
<dbReference type="InterPro" id="IPR036909">
    <property type="entry name" value="Cyt_c-like_dom_sf"/>
</dbReference>
<evidence type="ECO:0000313" key="7">
    <source>
        <dbReference type="EMBL" id="SEG00632.1"/>
    </source>
</evidence>
<protein>
    <submittedName>
        <fullName evidence="7">Cytochrome c, mono-and diheme variants</fullName>
    </submittedName>
</protein>
<dbReference type="GO" id="GO:0009055">
    <property type="term" value="F:electron transfer activity"/>
    <property type="evidence" value="ECO:0007669"/>
    <property type="project" value="InterPro"/>
</dbReference>
<keyword evidence="5" id="KW-0732">Signal</keyword>
<dbReference type="SUPFAM" id="SSF46626">
    <property type="entry name" value="Cytochrome c"/>
    <property type="match status" value="1"/>
</dbReference>
<gene>
    <name evidence="7" type="ORF">SAMN05421751_108132</name>
</gene>
<evidence type="ECO:0000256" key="2">
    <source>
        <dbReference type="ARBA" id="ARBA00022723"/>
    </source>
</evidence>
<name>A0A1H5WMC4_9RHOB</name>
<sequence>MRLVLFCLSLMLTASPSVAQEALGLTAPPDVTESGLLKHILPRFSLKTGVRVVADPSGPMVLAEGPPGTPVLKRGDRIYYLRVTEDRRQQRFLDWMLSEIGKRTIESFAPGGETPFTTDFAVEIATIETKFTGDAARGADLALKNCGRCHVIGPQKPMAGISSTPSFPALRALPDWSERFETFYVRNPHPAFLQLEGISPAFDPERPPPIVPLTITHEEFEAILAFVEATEPADLGAPLKIE</sequence>
<evidence type="ECO:0000313" key="8">
    <source>
        <dbReference type="Proteomes" id="UP000236742"/>
    </source>
</evidence>
<evidence type="ECO:0000256" key="3">
    <source>
        <dbReference type="ARBA" id="ARBA00023004"/>
    </source>
</evidence>
<keyword evidence="8" id="KW-1185">Reference proteome</keyword>
<dbReference type="PROSITE" id="PS51007">
    <property type="entry name" value="CYTC"/>
    <property type="match status" value="1"/>
</dbReference>
<dbReference type="RefSeq" id="WP_104008202.1">
    <property type="nucleotide sequence ID" value="NZ_FNVD01000008.1"/>
</dbReference>